<evidence type="ECO:0000256" key="1">
    <source>
        <dbReference type="SAM" id="SignalP"/>
    </source>
</evidence>
<keyword evidence="1" id="KW-0732">Signal</keyword>
<feature type="domain" description="WSC" evidence="2">
    <location>
        <begin position="369"/>
        <end position="464"/>
    </location>
</feature>
<dbReference type="Proteomes" id="UP001172684">
    <property type="component" value="Unassembled WGS sequence"/>
</dbReference>
<dbReference type="PROSITE" id="PS51212">
    <property type="entry name" value="WSC"/>
    <property type="match status" value="1"/>
</dbReference>
<evidence type="ECO:0000313" key="4">
    <source>
        <dbReference type="Proteomes" id="UP001172684"/>
    </source>
</evidence>
<dbReference type="PANTHER" id="PTHR43662">
    <property type="match status" value="1"/>
</dbReference>
<dbReference type="InterPro" id="IPR018535">
    <property type="entry name" value="DUF1996"/>
</dbReference>
<dbReference type="SMART" id="SM00321">
    <property type="entry name" value="WSC"/>
    <property type="match status" value="1"/>
</dbReference>
<gene>
    <name evidence="3" type="ORF">H2201_007407</name>
</gene>
<organism evidence="3 4">
    <name type="scientific">Coniosporium apollinis</name>
    <dbReference type="NCBI Taxonomy" id="61459"/>
    <lineage>
        <taxon>Eukaryota</taxon>
        <taxon>Fungi</taxon>
        <taxon>Dikarya</taxon>
        <taxon>Ascomycota</taxon>
        <taxon>Pezizomycotina</taxon>
        <taxon>Dothideomycetes</taxon>
        <taxon>Dothideomycetes incertae sedis</taxon>
        <taxon>Coniosporium</taxon>
    </lineage>
</organism>
<dbReference type="Pfam" id="PF01822">
    <property type="entry name" value="WSC"/>
    <property type="match status" value="1"/>
</dbReference>
<comment type="caution">
    <text evidence="3">The sequence shown here is derived from an EMBL/GenBank/DDBJ whole genome shotgun (WGS) entry which is preliminary data.</text>
</comment>
<proteinExistence type="predicted"/>
<evidence type="ECO:0000259" key="2">
    <source>
        <dbReference type="PROSITE" id="PS51212"/>
    </source>
</evidence>
<reference evidence="3" key="1">
    <citation type="submission" date="2022-10" db="EMBL/GenBank/DDBJ databases">
        <title>Culturing micro-colonial fungi from biological soil crusts in the Mojave desert and describing Neophaeococcomyces mojavensis, and introducing the new genera and species Taxawa tesnikishii.</title>
        <authorList>
            <person name="Kurbessoian T."/>
            <person name="Stajich J.E."/>
        </authorList>
    </citation>
    <scope>NUCLEOTIDE SEQUENCE</scope>
    <source>
        <strain evidence="3">TK_1</strain>
    </source>
</reference>
<dbReference type="InterPro" id="IPR002889">
    <property type="entry name" value="WSC_carb-bd"/>
</dbReference>
<protein>
    <recommendedName>
        <fullName evidence="2">WSC domain-containing protein</fullName>
    </recommendedName>
</protein>
<accession>A0ABQ9NJ96</accession>
<feature type="chain" id="PRO_5046538549" description="WSC domain-containing protein" evidence="1">
    <location>
        <begin position="22"/>
        <end position="491"/>
    </location>
</feature>
<feature type="signal peptide" evidence="1">
    <location>
        <begin position="1"/>
        <end position="21"/>
    </location>
</feature>
<evidence type="ECO:0000313" key="3">
    <source>
        <dbReference type="EMBL" id="KAJ9659257.1"/>
    </source>
</evidence>
<sequence length="491" mass="52836">MLLNSLNALALVASLAAPADAFWRMTCPGRLVKERADPIVAPGKVSAHVHTISGGSGFGFEMTYDQARASKCSSCPIKADLSNYWTPSLYFKAKNGSFISVPQAGDFNGQTGGMTVYYQQRPGPNNDKLKAFPKGFRMVAGDPFKRSFGNDFASKAVSFACLDYNGPATAETNNFPNRNCPNGLRAQIYFPSCWDGKNLDTPDHKSHMSYPASGNYNGGPCPASHPVHLISIFYEVIYDTQKFANEWYGSSQPFVFAQGDPTGYGMHGDFVNGWDVDVLQRATDQCTANSGSIKDCPVFANDLFTDAQCHACKIAPAVNEQVDGVMAKLPGCNAVTPGPERAPAVTSCGDSAVIGAAATYFTDVTASKKWEYVGCGTDKYNDRTFRAKSTNQATMTVEKCIDYCSTAGYSYAGLEYGTECYCDNTLRSDRAPVPGIMGSCTMKCGGNSNQYCGGGSAMSIYHKCGSTCKNAAMKKRHLDEHRHAPVHGESA</sequence>
<dbReference type="EMBL" id="JAPDRL010000077">
    <property type="protein sequence ID" value="KAJ9659257.1"/>
    <property type="molecule type" value="Genomic_DNA"/>
</dbReference>
<dbReference type="PANTHER" id="PTHR43662:SF3">
    <property type="entry name" value="DOMAIN PROTEIN, PUTATIVE (AFU_ORTHOLOGUE AFUA_6G11970)-RELATED"/>
    <property type="match status" value="1"/>
</dbReference>
<keyword evidence="4" id="KW-1185">Reference proteome</keyword>
<name>A0ABQ9NJ96_9PEZI</name>
<dbReference type="Pfam" id="PF09362">
    <property type="entry name" value="DUF1996"/>
    <property type="match status" value="1"/>
</dbReference>